<dbReference type="Gene3D" id="2.40.10.220">
    <property type="entry name" value="predicted glycosyltransferase like domains"/>
    <property type="match status" value="1"/>
</dbReference>
<dbReference type="AlphaFoldDB" id="A0A5C6X6X8"/>
<accession>A0A5C6X6X8</accession>
<evidence type="ECO:0000259" key="1">
    <source>
        <dbReference type="Pfam" id="PF07238"/>
    </source>
</evidence>
<dbReference type="GO" id="GO:0035438">
    <property type="term" value="F:cyclic-di-GMP binding"/>
    <property type="evidence" value="ECO:0007669"/>
    <property type="project" value="InterPro"/>
</dbReference>
<gene>
    <name evidence="2" type="ORF">FRC98_08065</name>
</gene>
<keyword evidence="3" id="KW-1185">Reference proteome</keyword>
<dbReference type="SUPFAM" id="SSF141371">
    <property type="entry name" value="PilZ domain-like"/>
    <property type="match status" value="1"/>
</dbReference>
<dbReference type="EMBL" id="VOSM01000003">
    <property type="protein sequence ID" value="TXD37634.1"/>
    <property type="molecule type" value="Genomic_DNA"/>
</dbReference>
<proteinExistence type="predicted"/>
<dbReference type="Proteomes" id="UP000321412">
    <property type="component" value="Unassembled WGS sequence"/>
</dbReference>
<dbReference type="Pfam" id="PF07238">
    <property type="entry name" value="PilZ"/>
    <property type="match status" value="1"/>
</dbReference>
<evidence type="ECO:0000313" key="2">
    <source>
        <dbReference type="EMBL" id="TXD37634.1"/>
    </source>
</evidence>
<comment type="caution">
    <text evidence="2">The sequence shown here is derived from an EMBL/GenBank/DDBJ whole genome shotgun (WGS) entry which is preliminary data.</text>
</comment>
<name>A0A5C6X6X8_9DELT</name>
<evidence type="ECO:0000313" key="3">
    <source>
        <dbReference type="Proteomes" id="UP000321412"/>
    </source>
</evidence>
<feature type="domain" description="PilZ" evidence="1">
    <location>
        <begin position="42"/>
        <end position="135"/>
    </location>
</feature>
<protein>
    <submittedName>
        <fullName evidence="2">PilZ domain-containing protein</fullName>
    </submittedName>
</protein>
<sequence length="140" mass="15286">MEVIMSASPLNFDAPATTELRSGPGAPIFEPGPHTRIRRHATRAIATMTWSGGPREIFGQVVNVSLNGCLVKTESTIADGTEVDLTVTVIGGPEVEKFALRALVRRRTEVAGRRAYGLEFICESTDERELAQRLYAETAR</sequence>
<organism evidence="2 3">
    <name type="scientific">Lujinxingia vulgaris</name>
    <dbReference type="NCBI Taxonomy" id="2600176"/>
    <lineage>
        <taxon>Bacteria</taxon>
        <taxon>Deltaproteobacteria</taxon>
        <taxon>Bradymonadales</taxon>
        <taxon>Lujinxingiaceae</taxon>
        <taxon>Lujinxingia</taxon>
    </lineage>
</organism>
<dbReference type="InterPro" id="IPR009875">
    <property type="entry name" value="PilZ_domain"/>
</dbReference>
<dbReference type="OrthoDB" id="5512313at2"/>
<reference evidence="2 3" key="1">
    <citation type="submission" date="2019-08" db="EMBL/GenBank/DDBJ databases">
        <title>Bradymonadales sp. TMQ4.</title>
        <authorList>
            <person name="Liang Q."/>
        </authorList>
    </citation>
    <scope>NUCLEOTIDE SEQUENCE [LARGE SCALE GENOMIC DNA]</scope>
    <source>
        <strain evidence="2 3">TMQ4</strain>
    </source>
</reference>